<keyword evidence="3" id="KW-0597">Phosphoprotein</keyword>
<feature type="domain" description="PAC" evidence="8">
    <location>
        <begin position="76"/>
        <end position="127"/>
    </location>
</feature>
<dbReference type="SMART" id="SM00086">
    <property type="entry name" value="PAC"/>
    <property type="match status" value="2"/>
</dbReference>
<evidence type="ECO:0000256" key="1">
    <source>
        <dbReference type="ARBA" id="ARBA00000085"/>
    </source>
</evidence>
<evidence type="ECO:0000256" key="3">
    <source>
        <dbReference type="ARBA" id="ARBA00022553"/>
    </source>
</evidence>
<dbReference type="PROSITE" id="PS50109">
    <property type="entry name" value="HIS_KIN"/>
    <property type="match status" value="1"/>
</dbReference>
<dbReference type="Gene3D" id="3.30.450.20">
    <property type="entry name" value="PAS domain"/>
    <property type="match status" value="2"/>
</dbReference>
<dbReference type="InterPro" id="IPR005467">
    <property type="entry name" value="His_kinase_dom"/>
</dbReference>
<dbReference type="InterPro" id="IPR035965">
    <property type="entry name" value="PAS-like_dom_sf"/>
</dbReference>
<dbReference type="SMART" id="SM00091">
    <property type="entry name" value="PAS"/>
    <property type="match status" value="1"/>
</dbReference>
<dbReference type="EC" id="2.7.13.3" evidence="2"/>
<dbReference type="Pfam" id="PF13426">
    <property type="entry name" value="PAS_9"/>
    <property type="match status" value="2"/>
</dbReference>
<dbReference type="Proteomes" id="UP000292884">
    <property type="component" value="Unassembled WGS sequence"/>
</dbReference>
<evidence type="ECO:0000259" key="6">
    <source>
        <dbReference type="PROSITE" id="PS50109"/>
    </source>
</evidence>
<dbReference type="PANTHER" id="PTHR43304:SF1">
    <property type="entry name" value="PAC DOMAIN-CONTAINING PROTEIN"/>
    <property type="match status" value="1"/>
</dbReference>
<accession>A0A4V2MHX2</accession>
<dbReference type="Gene3D" id="3.30.565.10">
    <property type="entry name" value="Histidine kinase-like ATPase, C-terminal domain"/>
    <property type="match status" value="1"/>
</dbReference>
<dbReference type="PRINTS" id="PR00344">
    <property type="entry name" value="BCTRLSENSOR"/>
</dbReference>
<dbReference type="PROSITE" id="PS50112">
    <property type="entry name" value="PAS"/>
    <property type="match status" value="1"/>
</dbReference>
<dbReference type="SUPFAM" id="SSF55874">
    <property type="entry name" value="ATPase domain of HSP90 chaperone/DNA topoisomerase II/histidine kinase"/>
    <property type="match status" value="1"/>
</dbReference>
<protein>
    <recommendedName>
        <fullName evidence="2">histidine kinase</fullName>
        <ecNumber evidence="2">2.7.13.3</ecNumber>
    </recommendedName>
</protein>
<dbReference type="CDD" id="cd00130">
    <property type="entry name" value="PAS"/>
    <property type="match status" value="1"/>
</dbReference>
<dbReference type="NCBIfam" id="TIGR00229">
    <property type="entry name" value="sensory_box"/>
    <property type="match status" value="1"/>
</dbReference>
<name>A0A4V2MHX2_9SPHI</name>
<organism evidence="9 10">
    <name type="scientific">Pedobacter frigiditerrae</name>
    <dbReference type="NCBI Taxonomy" id="2530452"/>
    <lineage>
        <taxon>Bacteria</taxon>
        <taxon>Pseudomonadati</taxon>
        <taxon>Bacteroidota</taxon>
        <taxon>Sphingobacteriia</taxon>
        <taxon>Sphingobacteriales</taxon>
        <taxon>Sphingobacteriaceae</taxon>
        <taxon>Pedobacter</taxon>
    </lineage>
</organism>
<dbReference type="OrthoDB" id="1522284at2"/>
<evidence type="ECO:0000256" key="4">
    <source>
        <dbReference type="ARBA" id="ARBA00022679"/>
    </source>
</evidence>
<dbReference type="PANTHER" id="PTHR43304">
    <property type="entry name" value="PHYTOCHROME-LIKE PROTEIN CPH1"/>
    <property type="match status" value="1"/>
</dbReference>
<dbReference type="GO" id="GO:0004673">
    <property type="term" value="F:protein histidine kinase activity"/>
    <property type="evidence" value="ECO:0007669"/>
    <property type="project" value="UniProtKB-EC"/>
</dbReference>
<dbReference type="AlphaFoldDB" id="A0A4V2MHX2"/>
<dbReference type="InterPro" id="IPR036890">
    <property type="entry name" value="HATPase_C_sf"/>
</dbReference>
<dbReference type="SMART" id="SM00387">
    <property type="entry name" value="HATPase_c"/>
    <property type="match status" value="1"/>
</dbReference>
<dbReference type="InterPro" id="IPR000014">
    <property type="entry name" value="PAS"/>
</dbReference>
<dbReference type="RefSeq" id="WP_131555010.1">
    <property type="nucleotide sequence ID" value="NZ_SJSK01000006.1"/>
</dbReference>
<evidence type="ECO:0000259" key="8">
    <source>
        <dbReference type="PROSITE" id="PS50113"/>
    </source>
</evidence>
<evidence type="ECO:0000313" key="9">
    <source>
        <dbReference type="EMBL" id="TCC88046.1"/>
    </source>
</evidence>
<dbReference type="PROSITE" id="PS50113">
    <property type="entry name" value="PAC"/>
    <property type="match status" value="2"/>
</dbReference>
<keyword evidence="4" id="KW-0808">Transferase</keyword>
<comment type="catalytic activity">
    <reaction evidence="1">
        <text>ATP + protein L-histidine = ADP + protein N-phospho-L-histidine.</text>
        <dbReference type="EC" id="2.7.13.3"/>
    </reaction>
</comment>
<dbReference type="InterPro" id="IPR001610">
    <property type="entry name" value="PAC"/>
</dbReference>
<evidence type="ECO:0000259" key="7">
    <source>
        <dbReference type="PROSITE" id="PS50112"/>
    </source>
</evidence>
<dbReference type="InterPro" id="IPR052162">
    <property type="entry name" value="Sensor_kinase/Photoreceptor"/>
</dbReference>
<evidence type="ECO:0000313" key="10">
    <source>
        <dbReference type="Proteomes" id="UP000292884"/>
    </source>
</evidence>
<dbReference type="Pfam" id="PF02518">
    <property type="entry name" value="HATPase_c"/>
    <property type="match status" value="1"/>
</dbReference>
<keyword evidence="5" id="KW-0418">Kinase</keyword>
<feature type="domain" description="PAS" evidence="7">
    <location>
        <begin position="128"/>
        <end position="198"/>
    </location>
</feature>
<evidence type="ECO:0000256" key="5">
    <source>
        <dbReference type="ARBA" id="ARBA00022777"/>
    </source>
</evidence>
<dbReference type="InterPro" id="IPR000700">
    <property type="entry name" value="PAS-assoc_C"/>
</dbReference>
<sequence>MQTRLELYQLVTPLAELGIWERNLSTGKVFWNEIIRQILEVDEDFQPGSQTNIRFYKDTDRVQSMIESVIESGKPQQAELEMVTALGNAKWVKVRMHIRSNEGSGKLLYGTLEDVTAEVDAKLLLQEREQRFSKAFNYAPIGMALVSLKGEWLKANPSLCGMLGYSEDEFMGRTFQEITFPEDLETDLEQMSHLLARDITNYSLEKRYYHKNGHIIWALLNVSLVRDERENPLYFISQIKDITEQKKNTGIIEAQNGRLLNFAHIVSHNLRSHAGNIYMLAQMILGENDQAEKDVLTGMLADNADSLLNTLDELNEIVKINNEGTTHRQVINLRKEIERTANILAASIRAEGATVTVQGPEDISILFNPSYFESVFINLISNSLKYRHPDRPPIIAITVEDIAEKVQITVADNGIGLDMVLHGHKLFGMYKAFHGNADARGMGLFLIRNQIEAMGGSITAHGNPGEGMTFTIEINKA</sequence>
<proteinExistence type="predicted"/>
<dbReference type="InterPro" id="IPR003594">
    <property type="entry name" value="HATPase_dom"/>
</dbReference>
<comment type="caution">
    <text evidence="9">The sequence shown here is derived from an EMBL/GenBank/DDBJ whole genome shotgun (WGS) entry which is preliminary data.</text>
</comment>
<keyword evidence="10" id="KW-1185">Reference proteome</keyword>
<evidence type="ECO:0000256" key="2">
    <source>
        <dbReference type="ARBA" id="ARBA00012438"/>
    </source>
</evidence>
<gene>
    <name evidence="9" type="ORF">EZ428_20195</name>
</gene>
<dbReference type="SUPFAM" id="SSF55785">
    <property type="entry name" value="PYP-like sensor domain (PAS domain)"/>
    <property type="match status" value="2"/>
</dbReference>
<dbReference type="EMBL" id="SJSK01000006">
    <property type="protein sequence ID" value="TCC88046.1"/>
    <property type="molecule type" value="Genomic_DNA"/>
</dbReference>
<feature type="domain" description="PAC" evidence="8">
    <location>
        <begin position="202"/>
        <end position="254"/>
    </location>
</feature>
<dbReference type="InterPro" id="IPR004358">
    <property type="entry name" value="Sig_transdc_His_kin-like_C"/>
</dbReference>
<reference evidence="9 10" key="1">
    <citation type="submission" date="2019-02" db="EMBL/GenBank/DDBJ databases">
        <title>Pedobacter sp. RP-1-13 sp. nov., isolated from Arctic soil.</title>
        <authorList>
            <person name="Dahal R.H."/>
        </authorList>
    </citation>
    <scope>NUCLEOTIDE SEQUENCE [LARGE SCALE GENOMIC DNA]</scope>
    <source>
        <strain evidence="9 10">RP-1-13</strain>
    </source>
</reference>
<feature type="domain" description="Histidine kinase" evidence="6">
    <location>
        <begin position="265"/>
        <end position="477"/>
    </location>
</feature>